<dbReference type="AlphaFoldDB" id="Q2SJJ3"/>
<keyword evidence="2" id="KW-1185">Reference proteome</keyword>
<dbReference type="RefSeq" id="WP_011396250.1">
    <property type="nucleotide sequence ID" value="NC_007645.1"/>
</dbReference>
<dbReference type="OrthoDB" id="9154548at2"/>
<dbReference type="HOGENOM" id="CLU_948740_0_0_6"/>
<dbReference type="EMBL" id="CP000155">
    <property type="protein sequence ID" value="ABC29181.1"/>
    <property type="molecule type" value="Genomic_DNA"/>
</dbReference>
<name>Q2SJJ3_HAHCH</name>
<dbReference type="CDD" id="cd00085">
    <property type="entry name" value="HNHc"/>
    <property type="match status" value="1"/>
</dbReference>
<sequence>MNRTPPVSVVRALRKEVGFGCPVENCGNPYLEWHHFDPPWAECNHHNPEGMIALCRMHHIQADNGAFTLNQLQRLKQKGRENWGNVSERFNWMRNELVFVVSNYFVLEPKVFFRYQNKPLIWFERNEDGMFMVNFYAFLRSPDKRFCIDNNVWYLAGCESDVVCPPAGKYLNVEYDNGDKFEIKFKQVSGVDEAISSFGSEGFSEWGINYPVTFVELVVKGPGTIFDNRGGIRSVFDTKGGFFERPGVVFNVMSDDYY</sequence>
<accession>Q2SJJ3</accession>
<dbReference type="KEGG" id="hch:HCH_02360"/>
<dbReference type="InterPro" id="IPR003615">
    <property type="entry name" value="HNH_nuc"/>
</dbReference>
<evidence type="ECO:0000313" key="2">
    <source>
        <dbReference type="Proteomes" id="UP000000238"/>
    </source>
</evidence>
<dbReference type="Proteomes" id="UP000000238">
    <property type="component" value="Chromosome"/>
</dbReference>
<dbReference type="eggNOG" id="COG1403">
    <property type="taxonomic scope" value="Bacteria"/>
</dbReference>
<evidence type="ECO:0000313" key="1">
    <source>
        <dbReference type="EMBL" id="ABC29181.1"/>
    </source>
</evidence>
<protein>
    <recommendedName>
        <fullName evidence="3">HNH nuclease domain-containing protein</fullName>
    </recommendedName>
</protein>
<reference evidence="1 2" key="1">
    <citation type="journal article" date="2005" name="Nucleic Acids Res.">
        <title>Genomic blueprint of Hahella chejuensis, a marine microbe producing an algicidal agent.</title>
        <authorList>
            <person name="Jeong H."/>
            <person name="Yim J.H."/>
            <person name="Lee C."/>
            <person name="Choi S.-H."/>
            <person name="Park Y.K."/>
            <person name="Yoon S.H."/>
            <person name="Hur C.-G."/>
            <person name="Kang H.-Y."/>
            <person name="Kim D."/>
            <person name="Lee H.H."/>
            <person name="Park K.H."/>
            <person name="Park S.-H."/>
            <person name="Park H.-S."/>
            <person name="Lee H.K."/>
            <person name="Oh T.K."/>
            <person name="Kim J.F."/>
        </authorList>
    </citation>
    <scope>NUCLEOTIDE SEQUENCE [LARGE SCALE GENOMIC DNA]</scope>
    <source>
        <strain evidence="1 2">KCTC 2396</strain>
    </source>
</reference>
<organism evidence="1 2">
    <name type="scientific">Hahella chejuensis (strain KCTC 2396)</name>
    <dbReference type="NCBI Taxonomy" id="349521"/>
    <lineage>
        <taxon>Bacteria</taxon>
        <taxon>Pseudomonadati</taxon>
        <taxon>Pseudomonadota</taxon>
        <taxon>Gammaproteobacteria</taxon>
        <taxon>Oceanospirillales</taxon>
        <taxon>Hahellaceae</taxon>
        <taxon>Hahella</taxon>
    </lineage>
</organism>
<proteinExistence type="predicted"/>
<gene>
    <name evidence="1" type="ordered locus">HCH_02360</name>
</gene>
<dbReference type="STRING" id="349521.HCH_02360"/>
<evidence type="ECO:0008006" key="3">
    <source>
        <dbReference type="Google" id="ProtNLM"/>
    </source>
</evidence>